<proteinExistence type="predicted"/>
<feature type="transmembrane region" description="Helical" evidence="1">
    <location>
        <begin position="73"/>
        <end position="93"/>
    </location>
</feature>
<keyword evidence="1" id="KW-0812">Transmembrane</keyword>
<keyword evidence="1" id="KW-0472">Membrane</keyword>
<reference evidence="2 3" key="1">
    <citation type="submission" date="2020-08" db="EMBL/GenBank/DDBJ databases">
        <title>Genomic Encyclopedia of Type Strains, Phase IV (KMG-IV): sequencing the most valuable type-strain genomes for metagenomic binning, comparative biology and taxonomic classification.</title>
        <authorList>
            <person name="Goeker M."/>
        </authorList>
    </citation>
    <scope>NUCLEOTIDE SEQUENCE [LARGE SCALE GENOMIC DNA]</scope>
    <source>
        <strain evidence="2 3">DSM 17498</strain>
    </source>
</reference>
<evidence type="ECO:0000313" key="3">
    <source>
        <dbReference type="Proteomes" id="UP000521227"/>
    </source>
</evidence>
<dbReference type="AlphaFoldDB" id="A0A840N1Z9"/>
<comment type="caution">
    <text evidence="2">The sequence shown here is derived from an EMBL/GenBank/DDBJ whole genome shotgun (WGS) entry which is preliminary data.</text>
</comment>
<organism evidence="2 3">
    <name type="scientific">Afipia massiliensis</name>
    <dbReference type="NCBI Taxonomy" id="211460"/>
    <lineage>
        <taxon>Bacteria</taxon>
        <taxon>Pseudomonadati</taxon>
        <taxon>Pseudomonadota</taxon>
        <taxon>Alphaproteobacteria</taxon>
        <taxon>Hyphomicrobiales</taxon>
        <taxon>Nitrobacteraceae</taxon>
        <taxon>Afipia</taxon>
    </lineage>
</organism>
<dbReference type="RefSeq" id="WP_184086423.1">
    <property type="nucleotide sequence ID" value="NZ_JACHIJ010000004.1"/>
</dbReference>
<gene>
    <name evidence="2" type="ORF">HNQ36_003081</name>
</gene>
<protein>
    <submittedName>
        <fullName evidence="2">Uncharacterized protein</fullName>
    </submittedName>
</protein>
<dbReference type="Proteomes" id="UP000521227">
    <property type="component" value="Unassembled WGS sequence"/>
</dbReference>
<name>A0A840N1Z9_9BRAD</name>
<dbReference type="EMBL" id="JACHIJ010000004">
    <property type="protein sequence ID" value="MBB5053090.1"/>
    <property type="molecule type" value="Genomic_DNA"/>
</dbReference>
<feature type="transmembrane region" description="Helical" evidence="1">
    <location>
        <begin position="129"/>
        <end position="148"/>
    </location>
</feature>
<accession>A0A840N1Z9</accession>
<feature type="transmembrane region" description="Helical" evidence="1">
    <location>
        <begin position="6"/>
        <end position="24"/>
    </location>
</feature>
<evidence type="ECO:0000313" key="2">
    <source>
        <dbReference type="EMBL" id="MBB5053090.1"/>
    </source>
</evidence>
<evidence type="ECO:0000256" key="1">
    <source>
        <dbReference type="SAM" id="Phobius"/>
    </source>
</evidence>
<keyword evidence="1" id="KW-1133">Transmembrane helix</keyword>
<sequence>MLARQIAIGFGIAVILPLLVYYGVATFHPIPKLQNFVTTRPPLAPTATPDERKEHFDQQRQQQEKYNAAAREFARVLAIAATPLGVGAILIGAYLTLNVIGTGLIFGGIFTVAWGYWSYWSFLDDWVRFVSLLAGFTVLLFVGIYRTAKPSSAAPS</sequence>
<feature type="transmembrane region" description="Helical" evidence="1">
    <location>
        <begin position="99"/>
        <end position="117"/>
    </location>
</feature>